<proteinExistence type="inferred from homology"/>
<feature type="compositionally biased region" description="Polar residues" evidence="2">
    <location>
        <begin position="133"/>
        <end position="143"/>
    </location>
</feature>
<dbReference type="InterPro" id="IPR008978">
    <property type="entry name" value="HSP20-like_chaperone"/>
</dbReference>
<dbReference type="PANTHER" id="PTHR12967">
    <property type="entry name" value="PROTEIN SHQ1 HOMOLOG"/>
    <property type="match status" value="1"/>
</dbReference>
<dbReference type="Pfam" id="PF04925">
    <property type="entry name" value="SHQ1"/>
    <property type="match status" value="1"/>
</dbReference>
<evidence type="ECO:0000259" key="3">
    <source>
        <dbReference type="PROSITE" id="PS51203"/>
    </source>
</evidence>
<dbReference type="InterPro" id="IPR048696">
    <property type="entry name" value="SHQ1-like_CS"/>
</dbReference>
<dbReference type="InterPro" id="IPR039742">
    <property type="entry name" value="Shq1"/>
</dbReference>
<keyword evidence="5" id="KW-1185">Reference proteome</keyword>
<gene>
    <name evidence="4" type="ORF">KASA_0N05896G</name>
</gene>
<evidence type="ECO:0000256" key="2">
    <source>
        <dbReference type="SAM" id="MobiDB-lite"/>
    </source>
</evidence>
<dbReference type="OrthoDB" id="73639at2759"/>
<dbReference type="PANTHER" id="PTHR12967:SF0">
    <property type="entry name" value="PROTEIN SHQ1 HOMOLOG"/>
    <property type="match status" value="1"/>
</dbReference>
<dbReference type="GO" id="GO:0005737">
    <property type="term" value="C:cytoplasm"/>
    <property type="evidence" value="ECO:0007669"/>
    <property type="project" value="TreeGrafter"/>
</dbReference>
<dbReference type="AlphaFoldDB" id="A0A1X7R5R2"/>
<dbReference type="PROSITE" id="PS51203">
    <property type="entry name" value="CS"/>
    <property type="match status" value="1"/>
</dbReference>
<evidence type="ECO:0000313" key="4">
    <source>
        <dbReference type="EMBL" id="SMN20586.1"/>
    </source>
</evidence>
<dbReference type="InterPro" id="IPR007009">
    <property type="entry name" value="Shq1_C"/>
</dbReference>
<feature type="region of interest" description="Disordered" evidence="2">
    <location>
        <begin position="120"/>
        <end position="143"/>
    </location>
</feature>
<name>A0A1X7R5R2_9SACH</name>
<dbReference type="GO" id="GO:0005654">
    <property type="term" value="C:nucleoplasm"/>
    <property type="evidence" value="ECO:0007669"/>
    <property type="project" value="TreeGrafter"/>
</dbReference>
<organism evidence="4 5">
    <name type="scientific">Maudiozyma saulgeensis</name>
    <dbReference type="NCBI Taxonomy" id="1789683"/>
    <lineage>
        <taxon>Eukaryota</taxon>
        <taxon>Fungi</taxon>
        <taxon>Dikarya</taxon>
        <taxon>Ascomycota</taxon>
        <taxon>Saccharomycotina</taxon>
        <taxon>Saccharomycetes</taxon>
        <taxon>Saccharomycetales</taxon>
        <taxon>Saccharomycetaceae</taxon>
        <taxon>Maudiozyma</taxon>
    </lineage>
</organism>
<dbReference type="Pfam" id="PF21413">
    <property type="entry name" value="SHQ1-like_CS"/>
    <property type="match status" value="1"/>
</dbReference>
<protein>
    <submittedName>
        <fullName evidence="4">Similar to Saccharomyces cerevisiae YIL104C SHQ1 Chaperone protein required for the assembly of box H/ACA snoRNPs and thus for pre-rRNA processing</fullName>
    </submittedName>
</protein>
<evidence type="ECO:0000313" key="5">
    <source>
        <dbReference type="Proteomes" id="UP000196158"/>
    </source>
</evidence>
<dbReference type="Gene3D" id="2.60.40.790">
    <property type="match status" value="1"/>
</dbReference>
<sequence>MITPRFEITQDDSYLFVKVHISSIRFNSNNVELNVTGNVLIFHLSPYYLRLRFDNQLQEEPELEDDSTDSTITEKSMATFVPGEEAILLKVPKLNKGQVFEDLDLHSKLLARLGENGAQNTAVPKGPLIQEIDGQNSVDSQQQTESLENIEKTGRLFDWEIEQTAHTESANDLLGFKYGFNNNYNDIIGVSLSNGNDINELNDPEHTSANDRVKERSDKGNFKFDAEYYISEYMTSKYGNEEDIEINGINELLKFNPPLAKQFLKWYKKYPTNDDPMPIQFNEKEQTQMQNNLPKKEYFVNPQCVKTNYITILSLLFSYNFEQIENEGTHNSETSWTIGKLTPQISFLDQQLKLDKPQTNNILEVSQNNLTTENNSDEESIIRLAIEIGIKRSLSYPLHRNFTLSKKAWTNTYYLLRGGKRLVIKALLDIHECFRFHDIYYVYNKVLLDDLCSWFISYGDEVIIRSLAIQMKKELDTITEENISFDCISDVNLETAEPITENLTLREMEILTESEYLAQKGLDTE</sequence>
<dbReference type="GO" id="GO:0000493">
    <property type="term" value="P:box H/ACA snoRNP assembly"/>
    <property type="evidence" value="ECO:0007669"/>
    <property type="project" value="InterPro"/>
</dbReference>
<dbReference type="STRING" id="1789683.A0A1X7R5R2"/>
<comment type="similarity">
    <text evidence="1">Belongs to the SHQ1 family.</text>
</comment>
<reference evidence="4 5" key="1">
    <citation type="submission" date="2017-04" db="EMBL/GenBank/DDBJ databases">
        <authorList>
            <person name="Afonso C.L."/>
            <person name="Miller P.J."/>
            <person name="Scott M.A."/>
            <person name="Spackman E."/>
            <person name="Goraichik I."/>
            <person name="Dimitrov K.M."/>
            <person name="Suarez D.L."/>
            <person name="Swayne D.E."/>
        </authorList>
    </citation>
    <scope>NUCLEOTIDE SEQUENCE [LARGE SCALE GENOMIC DNA]</scope>
</reference>
<dbReference type="InterPro" id="IPR007052">
    <property type="entry name" value="CS_dom"/>
</dbReference>
<accession>A0A1X7R5R2</accession>
<dbReference type="EMBL" id="FXLY01000005">
    <property type="protein sequence ID" value="SMN20586.1"/>
    <property type="molecule type" value="Genomic_DNA"/>
</dbReference>
<feature type="domain" description="CS" evidence="3">
    <location>
        <begin position="1"/>
        <end position="104"/>
    </location>
</feature>
<dbReference type="Proteomes" id="UP000196158">
    <property type="component" value="Unassembled WGS sequence"/>
</dbReference>
<evidence type="ECO:0000256" key="1">
    <source>
        <dbReference type="ARBA" id="ARBA00005607"/>
    </source>
</evidence>
<dbReference type="GO" id="GO:0051082">
    <property type="term" value="F:unfolded protein binding"/>
    <property type="evidence" value="ECO:0007669"/>
    <property type="project" value="TreeGrafter"/>
</dbReference>